<dbReference type="GO" id="GO:0003964">
    <property type="term" value="F:RNA-directed DNA polymerase activity"/>
    <property type="evidence" value="ECO:0007669"/>
    <property type="project" value="UniProtKB-KW"/>
</dbReference>
<sequence>MARGKHTVGEIHVQQNLLEAHDKFINDKVIGLKADIKALMDDFKTTIQPFEKDIAILKKTYFTGDAILWWRTRVEDDAKSRKPQEYVKEFNSLMLDIMNMSKKDKLFNVMSRKVTKLGLKLEKDIKRIEVTIKNKYSIPLAVELFDRMARVTYFSKLDLRLGYWQVWIAKRDEGKTTCLTSYGSSELLAMPFGCPNNILQLNDG</sequence>
<protein>
    <submittedName>
        <fullName evidence="1">RNA-directed DNA polymerase-like</fullName>
    </submittedName>
</protein>
<name>A0A438GH72_VITVI</name>
<dbReference type="InterPro" id="IPR043128">
    <property type="entry name" value="Rev_trsase/Diguanyl_cyclase"/>
</dbReference>
<organism evidence="1 2">
    <name type="scientific">Vitis vinifera</name>
    <name type="common">Grape</name>
    <dbReference type="NCBI Taxonomy" id="29760"/>
    <lineage>
        <taxon>Eukaryota</taxon>
        <taxon>Viridiplantae</taxon>
        <taxon>Streptophyta</taxon>
        <taxon>Embryophyta</taxon>
        <taxon>Tracheophyta</taxon>
        <taxon>Spermatophyta</taxon>
        <taxon>Magnoliopsida</taxon>
        <taxon>eudicotyledons</taxon>
        <taxon>Gunneridae</taxon>
        <taxon>Pentapetalae</taxon>
        <taxon>rosids</taxon>
        <taxon>Vitales</taxon>
        <taxon>Vitaceae</taxon>
        <taxon>Viteae</taxon>
        <taxon>Vitis</taxon>
    </lineage>
</organism>
<gene>
    <name evidence="1" type="primary">RRPO_56</name>
    <name evidence="1" type="ORF">CK203_048000</name>
</gene>
<evidence type="ECO:0000313" key="1">
    <source>
        <dbReference type="EMBL" id="RVW71547.1"/>
    </source>
</evidence>
<dbReference type="Proteomes" id="UP000288805">
    <property type="component" value="Unassembled WGS sequence"/>
</dbReference>
<reference evidence="1 2" key="1">
    <citation type="journal article" date="2018" name="PLoS Genet.">
        <title>Population sequencing reveals clonal diversity and ancestral inbreeding in the grapevine cultivar Chardonnay.</title>
        <authorList>
            <person name="Roach M.J."/>
            <person name="Johnson D.L."/>
            <person name="Bohlmann J."/>
            <person name="van Vuuren H.J."/>
            <person name="Jones S.J."/>
            <person name="Pretorius I.S."/>
            <person name="Schmidt S.A."/>
            <person name="Borneman A.R."/>
        </authorList>
    </citation>
    <scope>NUCLEOTIDE SEQUENCE [LARGE SCALE GENOMIC DNA]</scope>
    <source>
        <strain evidence="2">cv. Chardonnay</strain>
        <tissue evidence="1">Leaf</tissue>
    </source>
</reference>
<dbReference type="Gene3D" id="3.30.70.270">
    <property type="match status" value="1"/>
</dbReference>
<comment type="caution">
    <text evidence="1">The sequence shown here is derived from an EMBL/GenBank/DDBJ whole genome shotgun (WGS) entry which is preliminary data.</text>
</comment>
<dbReference type="Gene3D" id="3.10.10.10">
    <property type="entry name" value="HIV Type 1 Reverse Transcriptase, subunit A, domain 1"/>
    <property type="match status" value="1"/>
</dbReference>
<dbReference type="InterPro" id="IPR053134">
    <property type="entry name" value="RNA-dir_DNA_polymerase"/>
</dbReference>
<keyword evidence="1" id="KW-0695">RNA-directed DNA polymerase</keyword>
<dbReference type="SUPFAM" id="SSF56672">
    <property type="entry name" value="DNA/RNA polymerases"/>
    <property type="match status" value="1"/>
</dbReference>
<dbReference type="EMBL" id="QGNW01000435">
    <property type="protein sequence ID" value="RVW71547.1"/>
    <property type="molecule type" value="Genomic_DNA"/>
</dbReference>
<dbReference type="PANTHER" id="PTHR24559:SF436">
    <property type="entry name" value="RNA-DIRECTED DNA POLYMERASE HOMOLOG"/>
    <property type="match status" value="1"/>
</dbReference>
<evidence type="ECO:0000313" key="2">
    <source>
        <dbReference type="Proteomes" id="UP000288805"/>
    </source>
</evidence>
<proteinExistence type="predicted"/>
<keyword evidence="1" id="KW-0808">Transferase</keyword>
<dbReference type="AlphaFoldDB" id="A0A438GH72"/>
<dbReference type="InterPro" id="IPR043502">
    <property type="entry name" value="DNA/RNA_pol_sf"/>
</dbReference>
<accession>A0A438GH72</accession>
<keyword evidence="1" id="KW-0548">Nucleotidyltransferase</keyword>
<dbReference type="PANTHER" id="PTHR24559">
    <property type="entry name" value="TRANSPOSON TY3-I GAG-POL POLYPROTEIN"/>
    <property type="match status" value="1"/>
</dbReference>